<dbReference type="EC" id="6.1.1.22" evidence="2"/>
<comment type="caution">
    <text evidence="9">The sequence shown here is derived from an EMBL/GenBank/DDBJ whole genome shotgun (WGS) entry which is preliminary data.</text>
</comment>
<dbReference type="EMBL" id="JABDTM020027045">
    <property type="protein sequence ID" value="KAH0811077.1"/>
    <property type="molecule type" value="Genomic_DNA"/>
</dbReference>
<dbReference type="InterPro" id="IPR045864">
    <property type="entry name" value="aa-tRNA-synth_II/BPL/LPL"/>
</dbReference>
<evidence type="ECO:0000256" key="3">
    <source>
        <dbReference type="ARBA" id="ARBA00022598"/>
    </source>
</evidence>
<keyword evidence="6" id="KW-0648">Protein biosynthesis</keyword>
<dbReference type="GO" id="GO:0005739">
    <property type="term" value="C:mitochondrion"/>
    <property type="evidence" value="ECO:0007669"/>
    <property type="project" value="TreeGrafter"/>
</dbReference>
<feature type="domain" description="Aminoacyl-transfer RNA synthetases class-II family profile" evidence="8">
    <location>
        <begin position="142"/>
        <end position="454"/>
    </location>
</feature>
<dbReference type="Gene3D" id="3.30.930.10">
    <property type="entry name" value="Bira Bifunctional Protein, Domain 2"/>
    <property type="match status" value="1"/>
</dbReference>
<keyword evidence="4" id="KW-0547">Nucleotide-binding</keyword>
<reference evidence="9" key="1">
    <citation type="journal article" date="2020" name="J Insects Food Feed">
        <title>The yellow mealworm (Tenebrio molitor) genome: a resource for the emerging insects as food and feed industry.</title>
        <authorList>
            <person name="Eriksson T."/>
            <person name="Andere A."/>
            <person name="Kelstrup H."/>
            <person name="Emery V."/>
            <person name="Picard C."/>
        </authorList>
    </citation>
    <scope>NUCLEOTIDE SEQUENCE</scope>
    <source>
        <strain evidence="9">Stoneville</strain>
        <tissue evidence="9">Whole head</tissue>
    </source>
</reference>
<dbReference type="InterPro" id="IPR002312">
    <property type="entry name" value="Asp/Asn-tRNA-synth_IIb"/>
</dbReference>
<evidence type="ECO:0000259" key="8">
    <source>
        <dbReference type="PROSITE" id="PS50862"/>
    </source>
</evidence>
<evidence type="ECO:0000256" key="1">
    <source>
        <dbReference type="ARBA" id="ARBA00008226"/>
    </source>
</evidence>
<dbReference type="CDD" id="cd00776">
    <property type="entry name" value="AsxRS_core"/>
    <property type="match status" value="1"/>
</dbReference>
<dbReference type="NCBIfam" id="NF003037">
    <property type="entry name" value="PRK03932.1"/>
    <property type="match status" value="1"/>
</dbReference>
<dbReference type="NCBIfam" id="TIGR00457">
    <property type="entry name" value="asnS"/>
    <property type="match status" value="1"/>
</dbReference>
<dbReference type="CDD" id="cd04318">
    <property type="entry name" value="EcAsnRS_like_N"/>
    <property type="match status" value="1"/>
</dbReference>
<reference evidence="9" key="2">
    <citation type="submission" date="2021-08" db="EMBL/GenBank/DDBJ databases">
        <authorList>
            <person name="Eriksson T."/>
        </authorList>
    </citation>
    <scope>NUCLEOTIDE SEQUENCE</scope>
    <source>
        <strain evidence="9">Stoneville</strain>
        <tissue evidence="9">Whole head</tissue>
    </source>
</reference>
<evidence type="ECO:0000256" key="5">
    <source>
        <dbReference type="ARBA" id="ARBA00022840"/>
    </source>
</evidence>
<protein>
    <recommendedName>
        <fullName evidence="2">asparagine--tRNA ligase</fullName>
        <ecNumber evidence="2">6.1.1.22</ecNumber>
    </recommendedName>
</protein>
<dbReference type="InterPro" id="IPR012340">
    <property type="entry name" value="NA-bd_OB-fold"/>
</dbReference>
<dbReference type="Gene3D" id="2.40.50.140">
    <property type="entry name" value="Nucleic acid-binding proteins"/>
    <property type="match status" value="1"/>
</dbReference>
<dbReference type="InterPro" id="IPR004522">
    <property type="entry name" value="Asn-tRNA-ligase"/>
</dbReference>
<dbReference type="PANTHER" id="PTHR22594">
    <property type="entry name" value="ASPARTYL/LYSYL-TRNA SYNTHETASE"/>
    <property type="match status" value="1"/>
</dbReference>
<dbReference type="PRINTS" id="PR01042">
    <property type="entry name" value="TRNASYNTHASP"/>
</dbReference>
<dbReference type="InterPro" id="IPR006195">
    <property type="entry name" value="aa-tRNA-synth_II"/>
</dbReference>
<dbReference type="Pfam" id="PF01336">
    <property type="entry name" value="tRNA_anti-codon"/>
    <property type="match status" value="1"/>
</dbReference>
<dbReference type="GO" id="GO:0003676">
    <property type="term" value="F:nucleic acid binding"/>
    <property type="evidence" value="ECO:0007669"/>
    <property type="project" value="InterPro"/>
</dbReference>
<dbReference type="GO" id="GO:0005524">
    <property type="term" value="F:ATP binding"/>
    <property type="evidence" value="ECO:0007669"/>
    <property type="project" value="UniProtKB-KW"/>
</dbReference>
<keyword evidence="5" id="KW-0067">ATP-binding</keyword>
<comment type="similarity">
    <text evidence="1">Belongs to the class-II aminoacyl-tRNA synthetase family.</text>
</comment>
<dbReference type="InterPro" id="IPR004365">
    <property type="entry name" value="NA-bd_OB_tRNA"/>
</dbReference>
<evidence type="ECO:0000256" key="4">
    <source>
        <dbReference type="ARBA" id="ARBA00022741"/>
    </source>
</evidence>
<name>A0A8J6HAZ0_TENMO</name>
<evidence type="ECO:0000256" key="2">
    <source>
        <dbReference type="ARBA" id="ARBA00012816"/>
    </source>
</evidence>
<gene>
    <name evidence="9" type="ORF">GEV33_011708</name>
</gene>
<dbReference type="Pfam" id="PF00152">
    <property type="entry name" value="tRNA-synt_2"/>
    <property type="match status" value="1"/>
</dbReference>
<keyword evidence="7" id="KW-0030">Aminoacyl-tRNA synthetase</keyword>
<evidence type="ECO:0000313" key="9">
    <source>
        <dbReference type="EMBL" id="KAH0811077.1"/>
    </source>
</evidence>
<dbReference type="SUPFAM" id="SSF50249">
    <property type="entry name" value="Nucleic acid-binding proteins"/>
    <property type="match status" value="1"/>
</dbReference>
<organism evidence="9 10">
    <name type="scientific">Tenebrio molitor</name>
    <name type="common">Yellow mealworm beetle</name>
    <dbReference type="NCBI Taxonomy" id="7067"/>
    <lineage>
        <taxon>Eukaryota</taxon>
        <taxon>Metazoa</taxon>
        <taxon>Ecdysozoa</taxon>
        <taxon>Arthropoda</taxon>
        <taxon>Hexapoda</taxon>
        <taxon>Insecta</taxon>
        <taxon>Pterygota</taxon>
        <taxon>Neoptera</taxon>
        <taxon>Endopterygota</taxon>
        <taxon>Coleoptera</taxon>
        <taxon>Polyphaga</taxon>
        <taxon>Cucujiformia</taxon>
        <taxon>Tenebrionidae</taxon>
        <taxon>Tenebrio</taxon>
    </lineage>
</organism>
<dbReference type="PANTHER" id="PTHR22594:SF34">
    <property type="entry name" value="ASPARAGINE--TRNA LIGASE, MITOCHONDRIAL-RELATED"/>
    <property type="match status" value="1"/>
</dbReference>
<dbReference type="InterPro" id="IPR004364">
    <property type="entry name" value="Aa-tRNA-synt_II"/>
</dbReference>
<keyword evidence="3" id="KW-0436">Ligase</keyword>
<evidence type="ECO:0000256" key="6">
    <source>
        <dbReference type="ARBA" id="ARBA00022917"/>
    </source>
</evidence>
<dbReference type="PROSITE" id="PS50862">
    <property type="entry name" value="AA_TRNA_LIGASE_II"/>
    <property type="match status" value="1"/>
</dbReference>
<dbReference type="Proteomes" id="UP000719412">
    <property type="component" value="Unassembled WGS sequence"/>
</dbReference>
<dbReference type="SUPFAM" id="SSF55681">
    <property type="entry name" value="Class II aaRS and biotin synthetases"/>
    <property type="match status" value="1"/>
</dbReference>
<evidence type="ECO:0000256" key="7">
    <source>
        <dbReference type="ARBA" id="ARBA00023146"/>
    </source>
</evidence>
<accession>A0A8J6HAZ0</accession>
<keyword evidence="10" id="KW-1185">Reference proteome</keyword>
<dbReference type="GO" id="GO:0006421">
    <property type="term" value="P:asparaginyl-tRNA aminoacylation"/>
    <property type="evidence" value="ECO:0007669"/>
    <property type="project" value="InterPro"/>
</dbReference>
<dbReference type="AlphaFoldDB" id="A0A8J6HAZ0"/>
<dbReference type="GO" id="GO:0004816">
    <property type="term" value="F:asparagine-tRNA ligase activity"/>
    <property type="evidence" value="ECO:0007669"/>
    <property type="project" value="UniProtKB-EC"/>
</dbReference>
<proteinExistence type="inferred from homology"/>
<sequence length="464" mass="51933">MLAQSARKGYFHKNLSSICHILETSKPGDVIRVKGWVKSLRDQKENVFVDVSDGSTDRKLQILVPKKSKPGGLATGASIVASGRVTLSPKGQIELSARDISVCGECVVSDGYPFAPRKQYTPEYVRQYLHLRPRTAKFGALLRVRNAATLAVYDHFNREGFINVHTPILTSNDCEGAGEVFKVLPESRSVLRAMLKEGQSDDEVYFDRKSFLTVSGQLHLEAAAHGLSRVYTFGPTFRAENSRSRLHLSEFYMLEAEVAFVDELRAVMECVEKLVKSVTQAVLDKSMEDVERCREKKESSASFSWLDKTFPVMTYREAVGILNDHRDKFREDFSSSKGLGKEHELFLVQHCGGVPTFVIDWPQEMKPFYARANGDGTVAALDLLGPNVGEVAGGSLRENDHVRLGEKLPKNNSHLEWYLELRKFGSVPTGGFGLGFERYLQLILGTSNIKDVIPFPRWPHNCTL</sequence>
<evidence type="ECO:0000313" key="10">
    <source>
        <dbReference type="Proteomes" id="UP000719412"/>
    </source>
</evidence>